<reference evidence="7" key="1">
    <citation type="submission" date="2015-09" db="EMBL/GenBank/DDBJ databases">
        <authorList>
            <person name="Sai Rama Sridatta P."/>
        </authorList>
    </citation>
    <scope>NUCLEOTIDE SEQUENCE [LARGE SCALE GENOMIC DNA]</scope>
</reference>
<feature type="region of interest" description="Disordered" evidence="4">
    <location>
        <begin position="104"/>
        <end position="124"/>
    </location>
</feature>
<dbReference type="SMART" id="SM00409">
    <property type="entry name" value="IG"/>
    <property type="match status" value="1"/>
</dbReference>
<dbReference type="GO" id="GO:0002250">
    <property type="term" value="P:adaptive immune response"/>
    <property type="evidence" value="ECO:0007669"/>
    <property type="project" value="UniProtKB-KW"/>
</dbReference>
<name>A0A4W6FT43_LATCA</name>
<dbReference type="Proteomes" id="UP000314980">
    <property type="component" value="Unassembled WGS sequence"/>
</dbReference>
<keyword evidence="2" id="KW-1064">Adaptive immunity</keyword>
<evidence type="ECO:0000256" key="4">
    <source>
        <dbReference type="SAM" id="MobiDB-lite"/>
    </source>
</evidence>
<proteinExistence type="predicted"/>
<dbReference type="STRING" id="8187.ENSLCAP00010054324"/>
<dbReference type="InterPro" id="IPR013783">
    <property type="entry name" value="Ig-like_fold"/>
</dbReference>
<dbReference type="InterPro" id="IPR050199">
    <property type="entry name" value="IgHV"/>
</dbReference>
<accession>A0A4W6FT43</accession>
<sequence>IQLEDRLLLTCSSPSFVFLQSGDQVSHPGATVMMECSMGPGFSMGSYTMYWYRQNHHGAPVEFLTKEYDQTVGRFQSSLDTAKNNFSLQITELHPNDSSTYYCAASHSDENRPDIHTNNKETRL</sequence>
<dbReference type="GeneTree" id="ENSGT00940000177364"/>
<keyword evidence="1" id="KW-0391">Immunity</keyword>
<reference evidence="6" key="3">
    <citation type="submission" date="2025-09" db="UniProtKB">
        <authorList>
            <consortium name="Ensembl"/>
        </authorList>
    </citation>
    <scope>IDENTIFICATION</scope>
</reference>
<dbReference type="Pfam" id="PF07686">
    <property type="entry name" value="V-set"/>
    <property type="match status" value="1"/>
</dbReference>
<reference evidence="6" key="2">
    <citation type="submission" date="2025-08" db="UniProtKB">
        <authorList>
            <consortium name="Ensembl"/>
        </authorList>
    </citation>
    <scope>IDENTIFICATION</scope>
</reference>
<keyword evidence="3" id="KW-1280">Immunoglobulin</keyword>
<dbReference type="CDD" id="cd00099">
    <property type="entry name" value="IgV"/>
    <property type="match status" value="1"/>
</dbReference>
<dbReference type="InterPro" id="IPR003599">
    <property type="entry name" value="Ig_sub"/>
</dbReference>
<evidence type="ECO:0000313" key="6">
    <source>
        <dbReference type="Ensembl" id="ENSLCAP00010054324.1"/>
    </source>
</evidence>
<dbReference type="PANTHER" id="PTHR23266">
    <property type="entry name" value="IMMUNOGLOBULIN HEAVY CHAIN"/>
    <property type="match status" value="1"/>
</dbReference>
<dbReference type="InterPro" id="IPR007110">
    <property type="entry name" value="Ig-like_dom"/>
</dbReference>
<dbReference type="InParanoid" id="A0A4W6FT43"/>
<dbReference type="Gene3D" id="2.60.40.10">
    <property type="entry name" value="Immunoglobulins"/>
    <property type="match status" value="1"/>
</dbReference>
<feature type="compositionally biased region" description="Basic and acidic residues" evidence="4">
    <location>
        <begin position="107"/>
        <end position="124"/>
    </location>
</feature>
<evidence type="ECO:0000256" key="1">
    <source>
        <dbReference type="ARBA" id="ARBA00022859"/>
    </source>
</evidence>
<keyword evidence="7" id="KW-1185">Reference proteome</keyword>
<feature type="domain" description="Ig-like" evidence="5">
    <location>
        <begin position="14"/>
        <end position="124"/>
    </location>
</feature>
<dbReference type="Ensembl" id="ENSLCAT00010055736.1">
    <property type="protein sequence ID" value="ENSLCAP00010054324.1"/>
    <property type="gene ID" value="ENSLCAG00010025314.1"/>
</dbReference>
<dbReference type="AlphaFoldDB" id="A0A4W6FT43"/>
<evidence type="ECO:0000256" key="3">
    <source>
        <dbReference type="ARBA" id="ARBA00043265"/>
    </source>
</evidence>
<organism evidence="6 7">
    <name type="scientific">Lates calcarifer</name>
    <name type="common">Barramundi</name>
    <name type="synonym">Holocentrus calcarifer</name>
    <dbReference type="NCBI Taxonomy" id="8187"/>
    <lineage>
        <taxon>Eukaryota</taxon>
        <taxon>Metazoa</taxon>
        <taxon>Chordata</taxon>
        <taxon>Craniata</taxon>
        <taxon>Vertebrata</taxon>
        <taxon>Euteleostomi</taxon>
        <taxon>Actinopterygii</taxon>
        <taxon>Neopterygii</taxon>
        <taxon>Teleostei</taxon>
        <taxon>Neoteleostei</taxon>
        <taxon>Acanthomorphata</taxon>
        <taxon>Carangaria</taxon>
        <taxon>Carangaria incertae sedis</taxon>
        <taxon>Centropomidae</taxon>
        <taxon>Lates</taxon>
    </lineage>
</organism>
<dbReference type="SUPFAM" id="SSF48726">
    <property type="entry name" value="Immunoglobulin"/>
    <property type="match status" value="1"/>
</dbReference>
<dbReference type="InterPro" id="IPR013106">
    <property type="entry name" value="Ig_V-set"/>
</dbReference>
<dbReference type="SMART" id="SM00406">
    <property type="entry name" value="IGv"/>
    <property type="match status" value="1"/>
</dbReference>
<protein>
    <recommendedName>
        <fullName evidence="5">Ig-like domain-containing protein</fullName>
    </recommendedName>
</protein>
<dbReference type="PROSITE" id="PS50835">
    <property type="entry name" value="IG_LIKE"/>
    <property type="match status" value="1"/>
</dbReference>
<evidence type="ECO:0000259" key="5">
    <source>
        <dbReference type="PROSITE" id="PS50835"/>
    </source>
</evidence>
<dbReference type="GO" id="GO:0005576">
    <property type="term" value="C:extracellular region"/>
    <property type="evidence" value="ECO:0007669"/>
    <property type="project" value="UniProtKB-ARBA"/>
</dbReference>
<dbReference type="GO" id="GO:0019814">
    <property type="term" value="C:immunoglobulin complex"/>
    <property type="evidence" value="ECO:0007669"/>
    <property type="project" value="UniProtKB-KW"/>
</dbReference>
<evidence type="ECO:0000256" key="2">
    <source>
        <dbReference type="ARBA" id="ARBA00023130"/>
    </source>
</evidence>
<dbReference type="InterPro" id="IPR036179">
    <property type="entry name" value="Ig-like_dom_sf"/>
</dbReference>
<evidence type="ECO:0000313" key="7">
    <source>
        <dbReference type="Proteomes" id="UP000314980"/>
    </source>
</evidence>